<name>A0A0S4KSV5_9BACT</name>
<dbReference type="AlphaFoldDB" id="A0A0S4KSV5"/>
<protein>
    <submittedName>
        <fullName evidence="2">Uncharacterized protein</fullName>
    </submittedName>
</protein>
<evidence type="ECO:0000256" key="1">
    <source>
        <dbReference type="SAM" id="MobiDB-lite"/>
    </source>
</evidence>
<evidence type="ECO:0000313" key="2">
    <source>
        <dbReference type="EMBL" id="CUQ65478.1"/>
    </source>
</evidence>
<sequence>MREQFLRSFQDESTTRTSLEGKGLRQQRFELLIGSNVFHDTNGVVMIEEKEQLVLEWRPDEELLLVTMDLYDERGIHVAHLRRNVFAVNRSAQFSVEVHRSADDIGADPPWVRLFDNQSGLSVLDVHITSEHRVRISSGRFHSHRGTPVEITPHYCRLGSQATLFGEIVEARGGMVVLGSERPRPPSPAP</sequence>
<feature type="region of interest" description="Disordered" evidence="1">
    <location>
        <begin position="1"/>
        <end position="20"/>
    </location>
</feature>
<evidence type="ECO:0000313" key="3">
    <source>
        <dbReference type="Proteomes" id="UP000066284"/>
    </source>
</evidence>
<organism evidence="2 3">
    <name type="scientific">Candidatus Nitrospira inopinata</name>
    <dbReference type="NCBI Taxonomy" id="1715989"/>
    <lineage>
        <taxon>Bacteria</taxon>
        <taxon>Pseudomonadati</taxon>
        <taxon>Nitrospirota</taxon>
        <taxon>Nitrospiria</taxon>
        <taxon>Nitrospirales</taxon>
        <taxon>Nitrospiraceae</taxon>
        <taxon>Nitrospira</taxon>
    </lineage>
</organism>
<keyword evidence="3" id="KW-1185">Reference proteome</keyword>
<dbReference type="Proteomes" id="UP000066284">
    <property type="component" value="Chromosome 1"/>
</dbReference>
<proteinExistence type="predicted"/>
<dbReference type="KEGG" id="nio:NITINOP_0502"/>
<dbReference type="EMBL" id="LN885086">
    <property type="protein sequence ID" value="CUQ65478.1"/>
    <property type="molecule type" value="Genomic_DNA"/>
</dbReference>
<gene>
    <name evidence="2" type="ORF">NITINOP_0502</name>
</gene>
<feature type="compositionally biased region" description="Basic and acidic residues" evidence="1">
    <location>
        <begin position="1"/>
        <end position="14"/>
    </location>
</feature>
<accession>A0A0S4KSV5</accession>
<dbReference type="RefSeq" id="WP_062482804.1">
    <property type="nucleotide sequence ID" value="NZ_LN885086.1"/>
</dbReference>
<reference evidence="3" key="1">
    <citation type="submission" date="2015-09" db="EMBL/GenBank/DDBJ databases">
        <authorList>
            <person name="Daims H."/>
        </authorList>
    </citation>
    <scope>NUCLEOTIDE SEQUENCE [LARGE SCALE GENOMIC DNA]</scope>
</reference>